<evidence type="ECO:0000256" key="2">
    <source>
        <dbReference type="ARBA" id="ARBA00022723"/>
    </source>
</evidence>
<dbReference type="GO" id="GO:0051536">
    <property type="term" value="F:iron-sulfur cluster binding"/>
    <property type="evidence" value="ECO:0007669"/>
    <property type="project" value="UniProtKB-KW"/>
</dbReference>
<keyword evidence="3" id="KW-0560">Oxidoreductase</keyword>
<dbReference type="Pfam" id="PF07992">
    <property type="entry name" value="Pyr_redox_2"/>
    <property type="match status" value="1"/>
</dbReference>
<dbReference type="InterPro" id="IPR051394">
    <property type="entry name" value="Glutamate_Synthase"/>
</dbReference>
<evidence type="ECO:0000313" key="9">
    <source>
        <dbReference type="EMBL" id="GAB47883.1"/>
    </source>
</evidence>
<dbReference type="PROSITE" id="PS51379">
    <property type="entry name" value="4FE4S_FER_2"/>
    <property type="match status" value="1"/>
</dbReference>
<keyword evidence="10" id="KW-1185">Reference proteome</keyword>
<dbReference type="InterPro" id="IPR023753">
    <property type="entry name" value="FAD/NAD-binding_dom"/>
</dbReference>
<dbReference type="Gene3D" id="3.40.50.720">
    <property type="entry name" value="NAD(P)-binding Rossmann-like Domain"/>
    <property type="match status" value="1"/>
</dbReference>
<dbReference type="InterPro" id="IPR006005">
    <property type="entry name" value="Glut_synth_ssu1"/>
</dbReference>
<dbReference type="RefSeq" id="WP_009481781.1">
    <property type="nucleotide sequence ID" value="NZ_BAFE01000027.1"/>
</dbReference>
<dbReference type="PANTHER" id="PTHR43100:SF1">
    <property type="entry name" value="GLUTAMATE SYNTHASE [NADPH] SMALL CHAIN"/>
    <property type="match status" value="1"/>
</dbReference>
<comment type="caution">
    <text evidence="9">The sequence shown here is derived from an EMBL/GenBank/DDBJ whole genome shotgun (WGS) entry which is preliminary data.</text>
</comment>
<accession>H5UQ78</accession>
<dbReference type="STRING" id="1089455.MOPEL_029_01660"/>
<dbReference type="AlphaFoldDB" id="H5UQ78"/>
<evidence type="ECO:0000256" key="4">
    <source>
        <dbReference type="ARBA" id="ARBA00023004"/>
    </source>
</evidence>
<dbReference type="SUPFAM" id="SSF51971">
    <property type="entry name" value="Nucleotide-binding domain"/>
    <property type="match status" value="1"/>
</dbReference>
<sequence length="484" mass="52417">MADPQGFLKHRERALPARRPVPVRIKDWREVYEEQAEGELRDQASRCMDCGIPFCHNACPLGNLIPEWNTFTWNGRWPEAIERLHATNNFPEFTGRLCPAPCESACVLGLNQPPVTIKQVEVSIVEKAFHLGRVEAIVPERLSGRTVAVVGSGPAGLAAAQQLTRAGHTVAVFERADKAGGLIRYGIPEFKMKKSVLDRRLAQMRAEGTRFRTGIEIGVDITAEDLRRRYDAVVLAIGATVPRDLPVPGRELDGIHQAMDYLPQGNRAALGQEVPGQILATGKDVVVIGGGDTGADCIGTAHRQGARSVTSLEIMPMPGEERSEAHPWPTYPMLYRVASAHEEGGDRVYSVSTKEFLGENGHVTGLRLTEVRFEDGRPVEVEGSERVLPAQLVLLAMGFLGPQGTGLVDQLGLEKDARSSLVRDANFMTSVPGVFVAGDAGRGQSLIVWAIAEGRSAAAGVDAWLTGTSTLPRPIAPEDRQLVA</sequence>
<proteinExistence type="predicted"/>
<dbReference type="OrthoDB" id="9803192at2"/>
<keyword evidence="4" id="KW-0408">Iron</keyword>
<dbReference type="GO" id="GO:0016639">
    <property type="term" value="F:oxidoreductase activity, acting on the CH-NH2 group of donors, NAD or NADP as acceptor"/>
    <property type="evidence" value="ECO:0007669"/>
    <property type="project" value="InterPro"/>
</dbReference>
<evidence type="ECO:0000256" key="3">
    <source>
        <dbReference type="ARBA" id="ARBA00023002"/>
    </source>
</evidence>
<dbReference type="Proteomes" id="UP000004367">
    <property type="component" value="Unassembled WGS sequence"/>
</dbReference>
<evidence type="ECO:0000313" key="10">
    <source>
        <dbReference type="Proteomes" id="UP000004367"/>
    </source>
</evidence>
<dbReference type="PANTHER" id="PTHR43100">
    <property type="entry name" value="GLUTAMATE SYNTHASE [NADPH] SMALL CHAIN"/>
    <property type="match status" value="1"/>
</dbReference>
<dbReference type="NCBIfam" id="TIGR01317">
    <property type="entry name" value="GOGAT_sm_gam"/>
    <property type="match status" value="1"/>
</dbReference>
<evidence type="ECO:0000256" key="1">
    <source>
        <dbReference type="ARBA" id="ARBA00022605"/>
    </source>
</evidence>
<evidence type="ECO:0000256" key="7">
    <source>
        <dbReference type="ARBA" id="ARBA00029440"/>
    </source>
</evidence>
<evidence type="ECO:0000256" key="6">
    <source>
        <dbReference type="ARBA" id="ARBA00023164"/>
    </source>
</evidence>
<dbReference type="EMBL" id="BAFE01000027">
    <property type="protein sequence ID" value="GAB47883.1"/>
    <property type="molecule type" value="Genomic_DNA"/>
</dbReference>
<name>H5UQ78_9MICO</name>
<evidence type="ECO:0000256" key="5">
    <source>
        <dbReference type="ARBA" id="ARBA00023014"/>
    </source>
</evidence>
<dbReference type="GO" id="GO:0046872">
    <property type="term" value="F:metal ion binding"/>
    <property type="evidence" value="ECO:0007669"/>
    <property type="project" value="UniProtKB-KW"/>
</dbReference>
<dbReference type="GO" id="GO:0006537">
    <property type="term" value="P:glutamate biosynthetic process"/>
    <property type="evidence" value="ECO:0007669"/>
    <property type="project" value="UniProtKB-KW"/>
</dbReference>
<protein>
    <submittedName>
        <fullName evidence="9">Glutamate synthase small subunit</fullName>
    </submittedName>
</protein>
<dbReference type="InterPro" id="IPR017896">
    <property type="entry name" value="4Fe4S_Fe-S-bd"/>
</dbReference>
<keyword evidence="1" id="KW-0028">Amino-acid biosynthesis</keyword>
<comment type="pathway">
    <text evidence="7">Amino-acid biosynthesis.</text>
</comment>
<evidence type="ECO:0000259" key="8">
    <source>
        <dbReference type="PROSITE" id="PS51379"/>
    </source>
</evidence>
<dbReference type="PRINTS" id="PR00419">
    <property type="entry name" value="ADXRDTASE"/>
</dbReference>
<keyword evidence="5" id="KW-0411">Iron-sulfur</keyword>
<dbReference type="Gene3D" id="3.50.50.60">
    <property type="entry name" value="FAD/NAD(P)-binding domain"/>
    <property type="match status" value="1"/>
</dbReference>
<dbReference type="InterPro" id="IPR009051">
    <property type="entry name" value="Helical_ferredxn"/>
</dbReference>
<dbReference type="SUPFAM" id="SSF46548">
    <property type="entry name" value="alpha-helical ferredoxin"/>
    <property type="match status" value="1"/>
</dbReference>
<keyword evidence="6" id="KW-0314">Glutamate biosynthesis</keyword>
<organism evidence="9 10">
    <name type="scientific">Mobilicoccus pelagius NBRC 104925</name>
    <dbReference type="NCBI Taxonomy" id="1089455"/>
    <lineage>
        <taxon>Bacteria</taxon>
        <taxon>Bacillati</taxon>
        <taxon>Actinomycetota</taxon>
        <taxon>Actinomycetes</taxon>
        <taxon>Micrococcales</taxon>
        <taxon>Dermatophilaceae</taxon>
        <taxon>Mobilicoccus</taxon>
    </lineage>
</organism>
<dbReference type="Gene3D" id="1.10.1060.10">
    <property type="entry name" value="Alpha-helical ferredoxin"/>
    <property type="match status" value="1"/>
</dbReference>
<gene>
    <name evidence="9" type="primary">gltD</name>
    <name evidence="9" type="ORF">MOPEL_029_01660</name>
</gene>
<dbReference type="eggNOG" id="COG0493">
    <property type="taxonomic scope" value="Bacteria"/>
</dbReference>
<dbReference type="InterPro" id="IPR036188">
    <property type="entry name" value="FAD/NAD-bd_sf"/>
</dbReference>
<dbReference type="Pfam" id="PF14691">
    <property type="entry name" value="Fer4_20"/>
    <property type="match status" value="1"/>
</dbReference>
<feature type="domain" description="4Fe-4S ferredoxin-type" evidence="8">
    <location>
        <begin position="37"/>
        <end position="69"/>
    </location>
</feature>
<dbReference type="InterPro" id="IPR028261">
    <property type="entry name" value="DPD_II"/>
</dbReference>
<keyword evidence="2" id="KW-0479">Metal-binding</keyword>
<dbReference type="FunFam" id="3.50.50.60:FF:000124">
    <property type="entry name" value="Glutamate synthase small subunit"/>
    <property type="match status" value="1"/>
</dbReference>
<reference evidence="9 10" key="1">
    <citation type="submission" date="2012-02" db="EMBL/GenBank/DDBJ databases">
        <title>Whole genome shotgun sequence of Mobilicoccus pelagius NBRC 104925.</title>
        <authorList>
            <person name="Yoshida Y."/>
            <person name="Hosoyama A."/>
            <person name="Tsuchikane K."/>
            <person name="Katsumata H."/>
            <person name="Yamazaki S."/>
            <person name="Fujita N."/>
        </authorList>
    </citation>
    <scope>NUCLEOTIDE SEQUENCE [LARGE SCALE GENOMIC DNA]</scope>
    <source>
        <strain evidence="9 10">NBRC 104925</strain>
    </source>
</reference>